<dbReference type="Pfam" id="PF14279">
    <property type="entry name" value="HNH_5"/>
    <property type="match status" value="1"/>
</dbReference>
<protein>
    <recommendedName>
        <fullName evidence="1">HNH endonuclease 5 domain-containing protein</fullName>
    </recommendedName>
</protein>
<evidence type="ECO:0000313" key="3">
    <source>
        <dbReference type="Proteomes" id="UP000238322"/>
    </source>
</evidence>
<reference evidence="2 3" key="1">
    <citation type="submission" date="2018-02" db="EMBL/GenBank/DDBJ databases">
        <title>Comparative genomes isolates from brazilian mangrove.</title>
        <authorList>
            <person name="Araujo J.E."/>
            <person name="Taketani R.G."/>
            <person name="Silva M.C.P."/>
            <person name="Loureco M.V."/>
            <person name="Andreote F.D."/>
        </authorList>
    </citation>
    <scope>NUCLEOTIDE SEQUENCE [LARGE SCALE GENOMIC DNA]</scope>
    <source>
        <strain evidence="2 3">Hex-1 MGV</strain>
    </source>
</reference>
<proteinExistence type="predicted"/>
<evidence type="ECO:0000313" key="2">
    <source>
        <dbReference type="EMBL" id="PQO37161.1"/>
    </source>
</evidence>
<organism evidence="2 3">
    <name type="scientific">Blastopirellula marina</name>
    <dbReference type="NCBI Taxonomy" id="124"/>
    <lineage>
        <taxon>Bacteria</taxon>
        <taxon>Pseudomonadati</taxon>
        <taxon>Planctomycetota</taxon>
        <taxon>Planctomycetia</taxon>
        <taxon>Pirellulales</taxon>
        <taxon>Pirellulaceae</taxon>
        <taxon>Blastopirellula</taxon>
    </lineage>
</organism>
<dbReference type="InterPro" id="IPR029471">
    <property type="entry name" value="HNH_5"/>
</dbReference>
<comment type="caution">
    <text evidence="2">The sequence shown here is derived from an EMBL/GenBank/DDBJ whole genome shotgun (WGS) entry which is preliminary data.</text>
</comment>
<feature type="domain" description="HNH endonuclease 5" evidence="1">
    <location>
        <begin position="32"/>
        <end position="79"/>
    </location>
</feature>
<accession>A0A2S8FYR7</accession>
<evidence type="ECO:0000259" key="1">
    <source>
        <dbReference type="Pfam" id="PF14279"/>
    </source>
</evidence>
<dbReference type="Gene3D" id="1.10.30.50">
    <property type="match status" value="1"/>
</dbReference>
<dbReference type="Proteomes" id="UP000238322">
    <property type="component" value="Unassembled WGS sequence"/>
</dbReference>
<name>A0A2S8FYR7_9BACT</name>
<gene>
    <name evidence="2" type="ORF">C5Y83_04180</name>
</gene>
<dbReference type="OrthoDB" id="3353854at2"/>
<sequence>MSLTAKQKEFDRLQQSLVHSGLQTVRSNELICPLCWQSTPFDDLSLEHIVPSSVGGRQTTLTCRTCNNDHGRKLDSHLANFQQVHDAFRGHGHLRTKLNINGNEMVANLQWKEGQKSFHIVGKASNPIALTTSEADFHSGNVDEFTFTILYNYARNNFKTSLLRSAYLVLFKHFGYEYAKHSIANEIRKRVMDLSLEQPNIDSLIVEARGFRPPFDDQQYVIPGSINDAEFCLVILRIRRATTKYMGVYLPLPCDDCGKFFKLMNSFAKEQNGLKMSIPAEAILKSKQSE</sequence>
<dbReference type="EMBL" id="PUHY01000005">
    <property type="protein sequence ID" value="PQO37161.1"/>
    <property type="molecule type" value="Genomic_DNA"/>
</dbReference>
<dbReference type="AlphaFoldDB" id="A0A2S8FYR7"/>